<dbReference type="Gene3D" id="3.40.50.150">
    <property type="entry name" value="Vaccinia Virus protein VP39"/>
    <property type="match status" value="1"/>
</dbReference>
<comment type="similarity">
    <text evidence="1">Belongs to the methyltransferase superfamily. NTM1 family.</text>
</comment>
<keyword evidence="4" id="KW-0949">S-adenosyl-L-methionine</keyword>
<evidence type="ECO:0000256" key="8">
    <source>
        <dbReference type="ARBA" id="ARBA00047306"/>
    </source>
</evidence>
<keyword evidence="2 11" id="KW-0489">Methyltransferase</keyword>
<sequence>MSCARVEPHNRRTGKRCLLATRVSQAFSCRREKVLAKAAGIWYAVYVVARMASGKDTDGRRYRSLGAMWSARVGGEEGEAQWYASSKEYWSRQEQSINGMLGGLGELHDTDVAGSLQFIRDVCALETADVRVRAVRTELLSRLSRRENAEIEPTTARSPRSHESTCAALHGEQRQLIALDVGSGIGRVTRGLLMQVFDLVDMLESNPESLAHARELCKREGKLKQLGEQMCAGMEQLGVTHEAQPGPAKYDAIWIQWCVIYLTDAHFVRFLQQCARSLKPGGAIWIKDNVVLRGGFVVDNSDSSITRTEAQMQRIFQQARLQVVLQRQQRDFPESIFPVMMYCLLPVDAHEMQATAI</sequence>
<dbReference type="AlphaFoldDB" id="A0A5J4ZAQ7"/>
<evidence type="ECO:0000313" key="11">
    <source>
        <dbReference type="EMBL" id="KAA8500074.1"/>
    </source>
</evidence>
<gene>
    <name evidence="11" type="ORF">FVE85_7659</name>
</gene>
<evidence type="ECO:0000256" key="10">
    <source>
        <dbReference type="ARBA" id="ARBA00048167"/>
    </source>
</evidence>
<dbReference type="GO" id="GO:0005737">
    <property type="term" value="C:cytoplasm"/>
    <property type="evidence" value="ECO:0007669"/>
    <property type="project" value="TreeGrafter"/>
</dbReference>
<keyword evidence="12" id="KW-1185">Reference proteome</keyword>
<comment type="catalytic activity">
    <reaction evidence="8">
        <text>N-terminal L-seryl-L-prolyl-L-lysyl-[protein] + 3 S-adenosyl-L-methionine = N-terminal N,N,N-trimethyl-L-seryl-L-prolyl-L-lysyl-[protein] + 3 S-adenosyl-L-homocysteine + 3 H(+)</text>
        <dbReference type="Rhea" id="RHEA:54724"/>
        <dbReference type="Rhea" id="RHEA-COMP:13789"/>
        <dbReference type="Rhea" id="RHEA-COMP:13973"/>
        <dbReference type="ChEBI" id="CHEBI:15378"/>
        <dbReference type="ChEBI" id="CHEBI:57856"/>
        <dbReference type="ChEBI" id="CHEBI:59789"/>
        <dbReference type="ChEBI" id="CHEBI:138061"/>
        <dbReference type="ChEBI" id="CHEBI:138317"/>
        <dbReference type="EC" id="2.1.1.244"/>
    </reaction>
</comment>
<dbReference type="GO" id="GO:0071885">
    <property type="term" value="F:N-terminal protein N-methyltransferase activity"/>
    <property type="evidence" value="ECO:0007669"/>
    <property type="project" value="UniProtKB-EC"/>
</dbReference>
<comment type="catalytic activity">
    <reaction evidence="10">
        <text>N-terminal L-alanyl-L-prolyl-L-lysyl-[protein] + 3 S-adenosyl-L-methionine = N-terminal N,N,N-trimethyl-L-alanyl-L-prolyl-L-lysyl-[protein] + 3 S-adenosyl-L-homocysteine + 3 H(+)</text>
        <dbReference type="Rhea" id="RHEA:54712"/>
        <dbReference type="Rhea" id="RHEA-COMP:13785"/>
        <dbReference type="Rhea" id="RHEA-COMP:13971"/>
        <dbReference type="ChEBI" id="CHEBI:15378"/>
        <dbReference type="ChEBI" id="CHEBI:57856"/>
        <dbReference type="ChEBI" id="CHEBI:59789"/>
        <dbReference type="ChEBI" id="CHEBI:138057"/>
        <dbReference type="ChEBI" id="CHEBI:138315"/>
        <dbReference type="EC" id="2.1.1.244"/>
    </reaction>
</comment>
<dbReference type="EMBL" id="VRMN01000001">
    <property type="protein sequence ID" value="KAA8500074.1"/>
    <property type="molecule type" value="Genomic_DNA"/>
</dbReference>
<keyword evidence="3 11" id="KW-0808">Transferase</keyword>
<comment type="caution">
    <text evidence="11">The sequence shown here is derived from an EMBL/GenBank/DDBJ whole genome shotgun (WGS) entry which is preliminary data.</text>
</comment>
<evidence type="ECO:0000256" key="4">
    <source>
        <dbReference type="ARBA" id="ARBA00022691"/>
    </source>
</evidence>
<dbReference type="OrthoDB" id="3031at2759"/>
<evidence type="ECO:0000256" key="9">
    <source>
        <dbReference type="ARBA" id="ARBA00047885"/>
    </source>
</evidence>
<comment type="catalytic activity">
    <reaction evidence="9">
        <text>N-terminal L-prolyl-L-prolyl-L-lysyl-[protein] + 2 S-adenosyl-L-methionine = N-terminal N,N-dimethyl-L-prolyl-L-prolyl-L-lysyl-[protein] + 2 S-adenosyl-L-homocysteine + 2 H(+)</text>
        <dbReference type="Rhea" id="RHEA:54736"/>
        <dbReference type="Rhea" id="RHEA-COMP:13787"/>
        <dbReference type="Rhea" id="RHEA-COMP:13974"/>
        <dbReference type="ChEBI" id="CHEBI:15378"/>
        <dbReference type="ChEBI" id="CHEBI:57856"/>
        <dbReference type="ChEBI" id="CHEBI:59789"/>
        <dbReference type="ChEBI" id="CHEBI:138059"/>
        <dbReference type="ChEBI" id="CHEBI:138318"/>
        <dbReference type="EC" id="2.1.1.244"/>
    </reaction>
</comment>
<proteinExistence type="inferred from homology"/>
<organism evidence="11 12">
    <name type="scientific">Porphyridium purpureum</name>
    <name type="common">Red alga</name>
    <name type="synonym">Porphyridium cruentum</name>
    <dbReference type="NCBI Taxonomy" id="35688"/>
    <lineage>
        <taxon>Eukaryota</taxon>
        <taxon>Rhodophyta</taxon>
        <taxon>Bangiophyceae</taxon>
        <taxon>Porphyridiales</taxon>
        <taxon>Porphyridiaceae</taxon>
        <taxon>Porphyridium</taxon>
    </lineage>
</organism>
<evidence type="ECO:0000256" key="3">
    <source>
        <dbReference type="ARBA" id="ARBA00022679"/>
    </source>
</evidence>
<dbReference type="EC" id="2.1.1.244" evidence="5"/>
<evidence type="ECO:0000256" key="5">
    <source>
        <dbReference type="ARBA" id="ARBA00039112"/>
    </source>
</evidence>
<dbReference type="CDD" id="cd02440">
    <property type="entry name" value="AdoMet_MTases"/>
    <property type="match status" value="1"/>
</dbReference>
<dbReference type="PANTHER" id="PTHR12753">
    <property type="entry name" value="AD-003 - RELATED"/>
    <property type="match status" value="1"/>
</dbReference>
<dbReference type="PANTHER" id="PTHR12753:SF0">
    <property type="entry name" value="ALPHA N-TERMINAL PROTEIN METHYLTRANSFERASE 1"/>
    <property type="match status" value="1"/>
</dbReference>
<evidence type="ECO:0000256" key="2">
    <source>
        <dbReference type="ARBA" id="ARBA00022603"/>
    </source>
</evidence>
<dbReference type="SUPFAM" id="SSF53335">
    <property type="entry name" value="S-adenosyl-L-methionine-dependent methyltransferases"/>
    <property type="match status" value="1"/>
</dbReference>
<name>A0A5J4ZAQ7_PORPP</name>
<dbReference type="InterPro" id="IPR008576">
    <property type="entry name" value="MeTrfase_NTM1"/>
</dbReference>
<dbReference type="OMA" id="ETYYCFN"/>
<protein>
    <recommendedName>
        <fullName evidence="6">Alpha N-terminal protein methyltransferase 1</fullName>
        <ecNumber evidence="5">2.1.1.244</ecNumber>
    </recommendedName>
    <alternativeName>
        <fullName evidence="7">X-Pro-Lys N-terminal protein methyltransferase 1</fullName>
    </alternativeName>
</protein>
<dbReference type="InterPro" id="IPR029063">
    <property type="entry name" value="SAM-dependent_MTases_sf"/>
</dbReference>
<evidence type="ECO:0000313" key="12">
    <source>
        <dbReference type="Proteomes" id="UP000324585"/>
    </source>
</evidence>
<dbReference type="GO" id="GO:0032259">
    <property type="term" value="P:methylation"/>
    <property type="evidence" value="ECO:0007669"/>
    <property type="project" value="UniProtKB-KW"/>
</dbReference>
<evidence type="ECO:0000256" key="6">
    <source>
        <dbReference type="ARBA" id="ARBA00039449"/>
    </source>
</evidence>
<dbReference type="Pfam" id="PF05891">
    <property type="entry name" value="Methyltransf_PK"/>
    <property type="match status" value="2"/>
</dbReference>
<evidence type="ECO:0000256" key="7">
    <source>
        <dbReference type="ARBA" id="ARBA00043129"/>
    </source>
</evidence>
<dbReference type="Proteomes" id="UP000324585">
    <property type="component" value="Unassembled WGS sequence"/>
</dbReference>
<evidence type="ECO:0000256" key="1">
    <source>
        <dbReference type="ARBA" id="ARBA00009059"/>
    </source>
</evidence>
<reference evidence="12" key="1">
    <citation type="journal article" date="2019" name="Nat. Commun.">
        <title>Expansion of phycobilisome linker gene families in mesophilic red algae.</title>
        <authorList>
            <person name="Lee J."/>
            <person name="Kim D."/>
            <person name="Bhattacharya D."/>
            <person name="Yoon H.S."/>
        </authorList>
    </citation>
    <scope>NUCLEOTIDE SEQUENCE [LARGE SCALE GENOMIC DNA]</scope>
    <source>
        <strain evidence="12">CCMP 1328</strain>
    </source>
</reference>
<accession>A0A5J4ZAQ7</accession>